<dbReference type="InterPro" id="IPR002625">
    <property type="entry name" value="Smr_dom"/>
</dbReference>
<dbReference type="PANTHER" id="PTHR48466">
    <property type="entry name" value="OS10G0509000 PROTEIN-RELATED"/>
    <property type="match status" value="1"/>
</dbReference>
<sequence length="873" mass="95933">MSRELRARTYETLDYHHVRRALADRCSTAPARRMAEDVMDEGGEGVAAADAEGSRRRYGCVEELGQAITQGSPPPLTGKSNLDLAPTLEHVISSGRVMEIEELKLFADACIMLTDIRHWTDESLWNENDAEALKEKKKGPHPFPLLEDLVEPLYIPEELTELLTTAFDKDDPGQLCGKRFPTLKTLRDKISSLRRSVLQQLQSLLKTPSFSSMLSLPPGGAAAGYSEVDGRFVVPLSPTFKNRVGGIVHDVSRTGRTLYVEPPELVGPTNDARRAEAELRAEERRLLRVLTQAIVKGREHLSRSVAAAAQLDLVLARVRLGDVLAGSVPEVGEEGVLRAPGARHPVLSLRTDAVQVVPNHLDVGTNGRAGLVLTGPNSGGKTVVLKLLGLLALMARDGVPVPAEPGARVDFFDVLADIGDMQSVDGDLSTFSGHMLVCREVLRRSGRRSLVLMDEMGSGTDPKQGVAIAQALLEELLEAGARVAVTTHFLELKQLAASDHRFAVAGMQFVDGRPTYRLQPGAVGESFALAVAKRLELPPRVLERSRELLDDETRQIGDLLQDLEGQKEAAERQTRLLAAQEEELVQMRAGLEEARRELEAKRAAVRREEAKKFSLKMEEREDALRDILEKLKEDPRQRLVARSWDDLRLIKEEVLESVREKDPSQPRDMVLTPLTKPDLAKVKVGDTLVICRDGSMRGQEGKVLSKGSKDVELSLGAMSMRLKLREVAFPTQVYADYAAARQTTGARSLRDIKKKKKSAVSRRVAEEADAVETRQPGRAAPAPQTGGEMRTESNTVDLRGKSVQEAASACLDAFSMAKMNGRRVVYLLTGHGPTGALKEGVRRWLGNERQKVKRYSGADQEDGGDAFTKVELR</sequence>
<feature type="domain" description="Smr" evidence="9">
    <location>
        <begin position="796"/>
        <end position="873"/>
    </location>
</feature>
<evidence type="ECO:0000256" key="5">
    <source>
        <dbReference type="ARBA" id="ARBA00022884"/>
    </source>
</evidence>
<dbReference type="SUPFAM" id="SSF48334">
    <property type="entry name" value="DNA repair protein MutS, domain III"/>
    <property type="match status" value="1"/>
</dbReference>
<dbReference type="Gene3D" id="3.30.1370.110">
    <property type="match status" value="1"/>
</dbReference>
<keyword evidence="6" id="KW-0238">DNA-binding</keyword>
<dbReference type="InterPro" id="IPR045076">
    <property type="entry name" value="MutS"/>
</dbReference>
<organism evidence="10">
    <name type="scientific">Corethron hystrix</name>
    <dbReference type="NCBI Taxonomy" id="216773"/>
    <lineage>
        <taxon>Eukaryota</taxon>
        <taxon>Sar</taxon>
        <taxon>Stramenopiles</taxon>
        <taxon>Ochrophyta</taxon>
        <taxon>Bacillariophyta</taxon>
        <taxon>Coscinodiscophyceae</taxon>
        <taxon>Corethrophycidae</taxon>
        <taxon>Corethrales</taxon>
        <taxon>Corethraceae</taxon>
        <taxon>Corethron</taxon>
    </lineage>
</organism>
<dbReference type="Gene3D" id="3.40.50.300">
    <property type="entry name" value="P-loop containing nucleotide triphosphate hydrolases"/>
    <property type="match status" value="1"/>
</dbReference>
<evidence type="ECO:0000256" key="7">
    <source>
        <dbReference type="SAM" id="Coils"/>
    </source>
</evidence>
<keyword evidence="3" id="KW-0378">Hydrolase</keyword>
<evidence type="ECO:0000256" key="4">
    <source>
        <dbReference type="ARBA" id="ARBA00022840"/>
    </source>
</evidence>
<dbReference type="InterPro" id="IPR007696">
    <property type="entry name" value="DNA_mismatch_repair_MutS_core"/>
</dbReference>
<evidence type="ECO:0000256" key="6">
    <source>
        <dbReference type="ARBA" id="ARBA00023125"/>
    </source>
</evidence>
<dbReference type="GO" id="GO:0004519">
    <property type="term" value="F:endonuclease activity"/>
    <property type="evidence" value="ECO:0007669"/>
    <property type="project" value="InterPro"/>
</dbReference>
<evidence type="ECO:0000313" key="10">
    <source>
        <dbReference type="EMBL" id="CAD8881124.1"/>
    </source>
</evidence>
<dbReference type="SUPFAM" id="SSF160443">
    <property type="entry name" value="SMR domain-like"/>
    <property type="match status" value="1"/>
</dbReference>
<dbReference type="AlphaFoldDB" id="A0A7S1BBM6"/>
<name>A0A7S1BBM6_9STRA</name>
<dbReference type="InterPro" id="IPR000432">
    <property type="entry name" value="DNA_mismatch_repair_MutS_C"/>
</dbReference>
<dbReference type="GO" id="GO:0016887">
    <property type="term" value="F:ATP hydrolysis activity"/>
    <property type="evidence" value="ECO:0007669"/>
    <property type="project" value="InterPro"/>
</dbReference>
<proteinExistence type="predicted"/>
<dbReference type="SMART" id="SM00534">
    <property type="entry name" value="MUTSac"/>
    <property type="match status" value="1"/>
</dbReference>
<dbReference type="Pfam" id="PF00488">
    <property type="entry name" value="MutS_V"/>
    <property type="match status" value="1"/>
</dbReference>
<dbReference type="SMART" id="SM00533">
    <property type="entry name" value="MUTSd"/>
    <property type="match status" value="1"/>
</dbReference>
<evidence type="ECO:0000256" key="8">
    <source>
        <dbReference type="SAM" id="MobiDB-lite"/>
    </source>
</evidence>
<protein>
    <recommendedName>
        <fullName evidence="9">Smr domain-containing protein</fullName>
    </recommendedName>
</protein>
<feature type="coiled-coil region" evidence="7">
    <location>
        <begin position="542"/>
        <end position="634"/>
    </location>
</feature>
<dbReference type="SUPFAM" id="SSF52540">
    <property type="entry name" value="P-loop containing nucleoside triphosphate hydrolases"/>
    <property type="match status" value="1"/>
</dbReference>
<dbReference type="PROSITE" id="PS00486">
    <property type="entry name" value="DNA_MISMATCH_REPAIR_2"/>
    <property type="match status" value="1"/>
</dbReference>
<dbReference type="GO" id="GO:0006298">
    <property type="term" value="P:mismatch repair"/>
    <property type="evidence" value="ECO:0007669"/>
    <property type="project" value="InterPro"/>
</dbReference>
<dbReference type="GO" id="GO:0005524">
    <property type="term" value="F:ATP binding"/>
    <property type="evidence" value="ECO:0007669"/>
    <property type="project" value="UniProtKB-KW"/>
</dbReference>
<dbReference type="GO" id="GO:0140664">
    <property type="term" value="F:ATP-dependent DNA damage sensor activity"/>
    <property type="evidence" value="ECO:0007669"/>
    <property type="project" value="InterPro"/>
</dbReference>
<keyword evidence="5" id="KW-0694">RNA-binding</keyword>
<dbReference type="InterPro" id="IPR036187">
    <property type="entry name" value="DNA_mismatch_repair_MutS_sf"/>
</dbReference>
<dbReference type="SMART" id="SM00463">
    <property type="entry name" value="SMR"/>
    <property type="match status" value="1"/>
</dbReference>
<dbReference type="InterPro" id="IPR027417">
    <property type="entry name" value="P-loop_NTPase"/>
</dbReference>
<dbReference type="GO" id="GO:0045910">
    <property type="term" value="P:negative regulation of DNA recombination"/>
    <property type="evidence" value="ECO:0007669"/>
    <property type="project" value="InterPro"/>
</dbReference>
<feature type="region of interest" description="Disordered" evidence="8">
    <location>
        <begin position="851"/>
        <end position="873"/>
    </location>
</feature>
<keyword evidence="7" id="KW-0175">Coiled coil</keyword>
<dbReference type="PANTHER" id="PTHR48466:SF2">
    <property type="entry name" value="OS10G0509000 PROTEIN"/>
    <property type="match status" value="1"/>
</dbReference>
<dbReference type="PIRSF" id="PIRSF005814">
    <property type="entry name" value="MutS_YshD"/>
    <property type="match status" value="1"/>
</dbReference>
<dbReference type="GO" id="GO:0019843">
    <property type="term" value="F:rRNA binding"/>
    <property type="evidence" value="ECO:0007669"/>
    <property type="project" value="UniProtKB-KW"/>
</dbReference>
<dbReference type="EMBL" id="HBFR01011521">
    <property type="protein sequence ID" value="CAD8881124.1"/>
    <property type="molecule type" value="Transcribed_RNA"/>
</dbReference>
<feature type="region of interest" description="Disordered" evidence="8">
    <location>
        <begin position="760"/>
        <end position="797"/>
    </location>
</feature>
<evidence type="ECO:0000256" key="3">
    <source>
        <dbReference type="ARBA" id="ARBA00022801"/>
    </source>
</evidence>
<accession>A0A7S1BBM6</accession>
<keyword evidence="2" id="KW-0547">Nucleotide-binding</keyword>
<dbReference type="PROSITE" id="PS50828">
    <property type="entry name" value="SMR"/>
    <property type="match status" value="1"/>
</dbReference>
<reference evidence="10" key="1">
    <citation type="submission" date="2021-01" db="EMBL/GenBank/DDBJ databases">
        <authorList>
            <person name="Corre E."/>
            <person name="Pelletier E."/>
            <person name="Niang G."/>
            <person name="Scheremetjew M."/>
            <person name="Finn R."/>
            <person name="Kale V."/>
            <person name="Holt S."/>
            <person name="Cochrane G."/>
            <person name="Meng A."/>
            <person name="Brown T."/>
            <person name="Cohen L."/>
        </authorList>
    </citation>
    <scope>NUCLEOTIDE SEQUENCE</scope>
    <source>
        <strain evidence="10">308</strain>
    </source>
</reference>
<keyword evidence="1" id="KW-0699">rRNA-binding</keyword>
<dbReference type="InterPro" id="IPR005747">
    <property type="entry name" value="MutS2"/>
</dbReference>
<evidence type="ECO:0000259" key="9">
    <source>
        <dbReference type="PROSITE" id="PS50828"/>
    </source>
</evidence>
<dbReference type="NCBIfam" id="TIGR01069">
    <property type="entry name" value="mutS2"/>
    <property type="match status" value="1"/>
</dbReference>
<dbReference type="GO" id="GO:0030983">
    <property type="term" value="F:mismatched DNA binding"/>
    <property type="evidence" value="ECO:0007669"/>
    <property type="project" value="InterPro"/>
</dbReference>
<dbReference type="InterPro" id="IPR036063">
    <property type="entry name" value="Smr_dom_sf"/>
</dbReference>
<gene>
    <name evidence="10" type="ORF">CHYS00102_LOCUS8311</name>
</gene>
<keyword evidence="4" id="KW-0067">ATP-binding</keyword>
<evidence type="ECO:0000256" key="1">
    <source>
        <dbReference type="ARBA" id="ARBA00022730"/>
    </source>
</evidence>
<dbReference type="Pfam" id="PF01713">
    <property type="entry name" value="Smr"/>
    <property type="match status" value="1"/>
</dbReference>
<evidence type="ECO:0000256" key="2">
    <source>
        <dbReference type="ARBA" id="ARBA00022741"/>
    </source>
</evidence>